<protein>
    <submittedName>
        <fullName evidence="2">Uncharacterized protein</fullName>
    </submittedName>
</protein>
<accession>A0A6A0ALB7</accession>
<dbReference type="Proteomes" id="UP000485058">
    <property type="component" value="Unassembled WGS sequence"/>
</dbReference>
<feature type="compositionally biased region" description="Acidic residues" evidence="1">
    <location>
        <begin position="12"/>
        <end position="21"/>
    </location>
</feature>
<organism evidence="2 3">
    <name type="scientific">Haematococcus lacustris</name>
    <name type="common">Green alga</name>
    <name type="synonym">Haematococcus pluvialis</name>
    <dbReference type="NCBI Taxonomy" id="44745"/>
    <lineage>
        <taxon>Eukaryota</taxon>
        <taxon>Viridiplantae</taxon>
        <taxon>Chlorophyta</taxon>
        <taxon>core chlorophytes</taxon>
        <taxon>Chlorophyceae</taxon>
        <taxon>CS clade</taxon>
        <taxon>Chlamydomonadales</taxon>
        <taxon>Haematococcaceae</taxon>
        <taxon>Haematococcus</taxon>
    </lineage>
</organism>
<reference evidence="2 3" key="1">
    <citation type="submission" date="2020-02" db="EMBL/GenBank/DDBJ databases">
        <title>Draft genome sequence of Haematococcus lacustris strain NIES-144.</title>
        <authorList>
            <person name="Morimoto D."/>
            <person name="Nakagawa S."/>
            <person name="Yoshida T."/>
            <person name="Sawayama S."/>
        </authorList>
    </citation>
    <scope>NUCLEOTIDE SEQUENCE [LARGE SCALE GENOMIC DNA]</scope>
    <source>
        <strain evidence="2 3">NIES-144</strain>
    </source>
</reference>
<comment type="caution">
    <text evidence="2">The sequence shown here is derived from an EMBL/GenBank/DDBJ whole genome shotgun (WGS) entry which is preliminary data.</text>
</comment>
<name>A0A6A0ALB7_HAELA</name>
<sequence>MHNVQFAPPPEPEPEPEPMVEEAAEPLFEVWQAEDGSAVGTLDGTDIAVIAPTGEIYLDSAGYYSLLVLKHMNAILQPMHLRVSAC</sequence>
<feature type="region of interest" description="Disordered" evidence="1">
    <location>
        <begin position="1"/>
        <end position="21"/>
    </location>
</feature>
<keyword evidence="3" id="KW-1185">Reference proteome</keyword>
<proteinExistence type="predicted"/>
<gene>
    <name evidence="2" type="ORF">HaLaN_32396</name>
</gene>
<evidence type="ECO:0000313" key="2">
    <source>
        <dbReference type="EMBL" id="GFH33081.1"/>
    </source>
</evidence>
<dbReference type="EMBL" id="BLLF01007711">
    <property type="protein sequence ID" value="GFH33081.1"/>
    <property type="molecule type" value="Genomic_DNA"/>
</dbReference>
<dbReference type="AlphaFoldDB" id="A0A6A0ALB7"/>
<evidence type="ECO:0000313" key="3">
    <source>
        <dbReference type="Proteomes" id="UP000485058"/>
    </source>
</evidence>
<evidence type="ECO:0000256" key="1">
    <source>
        <dbReference type="SAM" id="MobiDB-lite"/>
    </source>
</evidence>